<reference evidence="1 2" key="1">
    <citation type="submission" date="2018-11" db="EMBL/GenBank/DDBJ databases">
        <authorList>
            <person name="Mardanov A.V."/>
            <person name="Ravin N.V."/>
            <person name="Dedysh S.N."/>
        </authorList>
    </citation>
    <scope>NUCLEOTIDE SEQUENCE [LARGE SCALE GENOMIC DNA]</scope>
    <source>
        <strain evidence="1 2">AF10</strain>
    </source>
</reference>
<accession>A0A4Q0SUV0</accession>
<organism evidence="1 2">
    <name type="scientific">Granulicella sibirica</name>
    <dbReference type="NCBI Taxonomy" id="2479048"/>
    <lineage>
        <taxon>Bacteria</taxon>
        <taxon>Pseudomonadati</taxon>
        <taxon>Acidobacteriota</taxon>
        <taxon>Terriglobia</taxon>
        <taxon>Terriglobales</taxon>
        <taxon>Acidobacteriaceae</taxon>
        <taxon>Granulicella</taxon>
    </lineage>
</organism>
<sequence>MIVEIDAILAEQALEELLHGHSFSSSKQCQALLRYIVKHTLNGEGNMLRERVIGSEVFGRAPDYDTGNDPVVRSRAAEVRKRLAQHYMQKGEPRSGIRIDIPNGSYRATFETIELPSRSDSLSSPLEDAGVAWQPQFPPMDTVALPDPSEPEVLAGPAPLVLRAGRWSAWRWSLLLAGLLAIAWFSQREIIHMRAELTFNRFWSPFTSSPKDAVVYFGGSYTYYLSSGFISNYQSEHRVPNANSGLIADIQNGKLLNQSSLVSNNSLIGLGDVAAVARVASTLTRLGKKYDLRYGSDLTVTDLHASPTVLIGGFSNMWTLELTDSFRYSLDQGGIVDHQQHKLVWVQSNSTDGVKGEDYVIVSRIPNSVTGSFALFIAGINTYSNQAAANFICDAEKMNALTGSLPRGWEKRNLQLVLHTTVINQVPISTEVVAVHSW</sequence>
<reference evidence="2" key="2">
    <citation type="submission" date="2019-02" db="EMBL/GenBank/DDBJ databases">
        <title>Granulicella sibirica sp. nov., a psychrotolerant acidobacterium isolated from an organic soil layer in forested tundra, West Siberia.</title>
        <authorList>
            <person name="Oshkin I.Y."/>
            <person name="Kulichevskaya I.S."/>
            <person name="Rijpstra W.I.C."/>
            <person name="Sinninghe Damste J.S."/>
            <person name="Rakitin A.L."/>
            <person name="Ravin N.V."/>
            <person name="Dedysh S.N."/>
        </authorList>
    </citation>
    <scope>NUCLEOTIDE SEQUENCE [LARGE SCALE GENOMIC DNA]</scope>
    <source>
        <strain evidence="2">AF10</strain>
    </source>
</reference>
<proteinExistence type="predicted"/>
<gene>
    <name evidence="1" type="ORF">GRAN_5071</name>
</gene>
<keyword evidence="2" id="KW-1185">Reference proteome</keyword>
<evidence type="ECO:0000313" key="1">
    <source>
        <dbReference type="EMBL" id="RXH54102.1"/>
    </source>
</evidence>
<dbReference type="Proteomes" id="UP000289437">
    <property type="component" value="Unassembled WGS sequence"/>
</dbReference>
<protein>
    <submittedName>
        <fullName evidence="1">Adenylate cyclase</fullName>
    </submittedName>
</protein>
<comment type="caution">
    <text evidence="1">The sequence shown here is derived from an EMBL/GenBank/DDBJ whole genome shotgun (WGS) entry which is preliminary data.</text>
</comment>
<evidence type="ECO:0000313" key="2">
    <source>
        <dbReference type="Proteomes" id="UP000289437"/>
    </source>
</evidence>
<name>A0A4Q0SUV0_9BACT</name>
<dbReference type="EMBL" id="RDSM01000006">
    <property type="protein sequence ID" value="RXH54102.1"/>
    <property type="molecule type" value="Genomic_DNA"/>
</dbReference>
<dbReference type="AlphaFoldDB" id="A0A4Q0SUV0"/>